<protein>
    <submittedName>
        <fullName evidence="1">Trafficking protein particle complex subunit 13</fullName>
    </submittedName>
</protein>
<reference evidence="1 2" key="1">
    <citation type="submission" date="2024-02" db="EMBL/GenBank/DDBJ databases">
        <authorList>
            <person name="Chen Y."/>
            <person name="Shah S."/>
            <person name="Dougan E. K."/>
            <person name="Thang M."/>
            <person name="Chan C."/>
        </authorList>
    </citation>
    <scope>NUCLEOTIDE SEQUENCE [LARGE SCALE GENOMIC DNA]</scope>
</reference>
<gene>
    <name evidence="1" type="ORF">SCF082_LOCUS7159</name>
</gene>
<proteinExistence type="predicted"/>
<evidence type="ECO:0000313" key="2">
    <source>
        <dbReference type="Proteomes" id="UP001642464"/>
    </source>
</evidence>
<comment type="caution">
    <text evidence="1">The sequence shown here is derived from an EMBL/GenBank/DDBJ whole genome shotgun (WGS) entry which is preliminary data.</text>
</comment>
<sequence>MPLEPLWDIILPLMGLAVGTSLGAFGMQLTLGLTFVQPLLLLLLPSFLSVLEHFHERLLAWHLAQRVLKIAMNS</sequence>
<dbReference type="EMBL" id="CAXAMM010004002">
    <property type="protein sequence ID" value="CAK9002025.1"/>
    <property type="molecule type" value="Genomic_DNA"/>
</dbReference>
<organism evidence="1 2">
    <name type="scientific">Durusdinium trenchii</name>
    <dbReference type="NCBI Taxonomy" id="1381693"/>
    <lineage>
        <taxon>Eukaryota</taxon>
        <taxon>Sar</taxon>
        <taxon>Alveolata</taxon>
        <taxon>Dinophyceae</taxon>
        <taxon>Suessiales</taxon>
        <taxon>Symbiodiniaceae</taxon>
        <taxon>Durusdinium</taxon>
    </lineage>
</organism>
<name>A0ABP0IHE0_9DINO</name>
<keyword evidence="2" id="KW-1185">Reference proteome</keyword>
<accession>A0ABP0IHE0</accession>
<evidence type="ECO:0000313" key="1">
    <source>
        <dbReference type="EMBL" id="CAK9002025.1"/>
    </source>
</evidence>
<dbReference type="Proteomes" id="UP001642464">
    <property type="component" value="Unassembled WGS sequence"/>
</dbReference>